<accession>A3ZV39</accession>
<dbReference type="Proteomes" id="UP000004358">
    <property type="component" value="Unassembled WGS sequence"/>
</dbReference>
<reference evidence="1 2" key="1">
    <citation type="submission" date="2006-02" db="EMBL/GenBank/DDBJ databases">
        <authorList>
            <person name="Amann R."/>
            <person name="Ferriera S."/>
            <person name="Johnson J."/>
            <person name="Kravitz S."/>
            <person name="Halpern A."/>
            <person name="Remington K."/>
            <person name="Beeson K."/>
            <person name="Tran B."/>
            <person name="Rogers Y.-H."/>
            <person name="Friedman R."/>
            <person name="Venter J.C."/>
        </authorList>
    </citation>
    <scope>NUCLEOTIDE SEQUENCE [LARGE SCALE GENOMIC DNA]</scope>
    <source>
        <strain evidence="1 2">DSM 3645</strain>
    </source>
</reference>
<organism evidence="1 2">
    <name type="scientific">Blastopirellula marina DSM 3645</name>
    <dbReference type="NCBI Taxonomy" id="314230"/>
    <lineage>
        <taxon>Bacteria</taxon>
        <taxon>Pseudomonadati</taxon>
        <taxon>Planctomycetota</taxon>
        <taxon>Planctomycetia</taxon>
        <taxon>Pirellulales</taxon>
        <taxon>Pirellulaceae</taxon>
        <taxon>Blastopirellula</taxon>
    </lineage>
</organism>
<dbReference type="AlphaFoldDB" id="A3ZV39"/>
<dbReference type="STRING" id="314230.DSM3645_03988"/>
<name>A3ZV39_9BACT</name>
<dbReference type="EMBL" id="AANZ01000014">
    <property type="protein sequence ID" value="EAQ79607.1"/>
    <property type="molecule type" value="Genomic_DNA"/>
</dbReference>
<protein>
    <submittedName>
        <fullName evidence="1">Uncharacterized protein</fullName>
    </submittedName>
</protein>
<sequence>MIQSATSRSVFLVAAKRSSTTSSVSVVSGRTDLGPVCN</sequence>
<dbReference type="HOGENOM" id="CLU_3325122_0_0_0"/>
<proteinExistence type="predicted"/>
<evidence type="ECO:0000313" key="2">
    <source>
        <dbReference type="Proteomes" id="UP000004358"/>
    </source>
</evidence>
<gene>
    <name evidence="1" type="ORF">DSM3645_03988</name>
</gene>
<evidence type="ECO:0000313" key="1">
    <source>
        <dbReference type="EMBL" id="EAQ79607.1"/>
    </source>
</evidence>
<comment type="caution">
    <text evidence="1">The sequence shown here is derived from an EMBL/GenBank/DDBJ whole genome shotgun (WGS) entry which is preliminary data.</text>
</comment>